<dbReference type="EMBL" id="FR719192">
    <property type="protein sequence ID" value="CBX81202.1"/>
    <property type="molecule type" value="Genomic_DNA"/>
</dbReference>
<protein>
    <submittedName>
        <fullName evidence="1">Uncharacterized protein</fullName>
    </submittedName>
</protein>
<sequence>MKGDLIDIQTHGKLSFIHRRVFKHCASLRSTATTLLDSFVVDDDKNAEKNALLR</sequence>
<gene>
    <name evidence="1" type="ORF">EAIL5_2382</name>
</gene>
<evidence type="ECO:0000313" key="1">
    <source>
        <dbReference type="EMBL" id="CBX81202.1"/>
    </source>
</evidence>
<proteinExistence type="predicted"/>
<reference evidence="1" key="1">
    <citation type="journal article" date="2011" name="J. Bacteriol.">
        <title>Genome Sequence of an Erwinia amylovora Strain with Pathogenicity Restricted to Rubus Plants.</title>
        <authorList>
            <person name="Powney R."/>
            <person name="Smits T.H."/>
            <person name="Sawbridge T."/>
            <person name="Frey B."/>
            <person name="Blom J."/>
            <person name="Frey J.E."/>
            <person name="Plummer K.M."/>
            <person name="Beer S.V."/>
            <person name="Luck J."/>
            <person name="Duffy B."/>
            <person name="Rodoni B."/>
        </authorList>
    </citation>
    <scope>NUCLEOTIDE SEQUENCE</scope>
    <source>
        <strain evidence="1">ATCC BAA-2158</strain>
    </source>
</reference>
<dbReference type="AlphaFoldDB" id="E5B6U9"/>
<accession>E5B6U9</accession>
<organism evidence="1">
    <name type="scientific">Erwinia amylovora ATCC BAA-2158</name>
    <dbReference type="NCBI Taxonomy" id="889211"/>
    <lineage>
        <taxon>Bacteria</taxon>
        <taxon>Pseudomonadati</taxon>
        <taxon>Pseudomonadota</taxon>
        <taxon>Gammaproteobacteria</taxon>
        <taxon>Enterobacterales</taxon>
        <taxon>Erwiniaceae</taxon>
        <taxon>Erwinia</taxon>
    </lineage>
</organism>
<name>E5B6U9_ERWAM</name>